<feature type="coiled-coil region" evidence="1">
    <location>
        <begin position="368"/>
        <end position="395"/>
    </location>
</feature>
<dbReference type="PANTHER" id="PTHR21683:SF3">
    <property type="entry name" value="CILIA AND FLAGELLA ASSOCIATED PROTEIN 100"/>
    <property type="match status" value="1"/>
</dbReference>
<comment type="caution">
    <text evidence="2">The sequence shown here is derived from an EMBL/GenBank/DDBJ whole genome shotgun (WGS) entry which is preliminary data.</text>
</comment>
<proteinExistence type="predicted"/>
<accession>A0AAU9TWA0</accession>
<organism evidence="2 3">
    <name type="scientific">Euphydryas editha</name>
    <name type="common">Edith's checkerspot</name>
    <dbReference type="NCBI Taxonomy" id="104508"/>
    <lineage>
        <taxon>Eukaryota</taxon>
        <taxon>Metazoa</taxon>
        <taxon>Ecdysozoa</taxon>
        <taxon>Arthropoda</taxon>
        <taxon>Hexapoda</taxon>
        <taxon>Insecta</taxon>
        <taxon>Pterygota</taxon>
        <taxon>Neoptera</taxon>
        <taxon>Endopterygota</taxon>
        <taxon>Lepidoptera</taxon>
        <taxon>Glossata</taxon>
        <taxon>Ditrysia</taxon>
        <taxon>Papilionoidea</taxon>
        <taxon>Nymphalidae</taxon>
        <taxon>Nymphalinae</taxon>
        <taxon>Euphydryas</taxon>
    </lineage>
</organism>
<reference evidence="2" key="1">
    <citation type="submission" date="2022-03" db="EMBL/GenBank/DDBJ databases">
        <authorList>
            <person name="Tunstrom K."/>
        </authorList>
    </citation>
    <scope>NUCLEOTIDE SEQUENCE</scope>
</reference>
<dbReference type="EMBL" id="CAKOGL010000010">
    <property type="protein sequence ID" value="CAH2091273.1"/>
    <property type="molecule type" value="Genomic_DNA"/>
</dbReference>
<dbReference type="InterPro" id="IPR051147">
    <property type="entry name" value="CFAP_domain-containing"/>
</dbReference>
<keyword evidence="3" id="KW-1185">Reference proteome</keyword>
<name>A0AAU9TWA0_EUPED</name>
<dbReference type="Proteomes" id="UP001153954">
    <property type="component" value="Unassembled WGS sequence"/>
</dbReference>
<evidence type="ECO:0000313" key="2">
    <source>
        <dbReference type="EMBL" id="CAH2091273.1"/>
    </source>
</evidence>
<dbReference type="AlphaFoldDB" id="A0AAU9TWA0"/>
<gene>
    <name evidence="2" type="ORF">EEDITHA_LOCUS7150</name>
</gene>
<dbReference type="PANTHER" id="PTHR21683">
    <property type="entry name" value="COILED-COIL DOMAIN-CONTAINING PROTEIN 42 LIKE-2-LIKE-RELATED"/>
    <property type="match status" value="1"/>
</dbReference>
<evidence type="ECO:0000313" key="3">
    <source>
        <dbReference type="Proteomes" id="UP001153954"/>
    </source>
</evidence>
<evidence type="ECO:0000256" key="1">
    <source>
        <dbReference type="SAM" id="Coils"/>
    </source>
</evidence>
<protein>
    <recommendedName>
        <fullName evidence="4">DUF4200 domain-containing protein</fullName>
    </recommendedName>
</protein>
<sequence length="416" mass="49216">MEKKLVKNCNKKVLSSVKLPPITKNNDRDVRTILDVDSQYFSLVEGRPIKINKSISKYKQNIREIALKRTLRGFITDEILRINREIETERKIYFTVSKHFDEYQHSFDKFLAYDNNKTIAIMKKSDNLAKELTSETEEHKQANFELATIKSKLQYINETLQILLSFQNFLYKAAPILWQDKYNVNLNPEHFEILSMDSDIFIKIDINIIQERLNKLPPPRLYFETPVQLLVVFDLLEKQNLNYLLVTEELNMEKNKFLKSLGLLKRLLGQELEYIKEKIRKIEEIIAWNEHREIELKDVFFRILEDKIQYLVSSETVLQIFNNVEFTYEHVIATNDANLSSLDMTLSLEREYDNLMLDLSAFDLDVIKSIERETYENEAKEIKQAEDASKILKDIHKLSKRLTSSFEPIRKRSNDS</sequence>
<keyword evidence="1" id="KW-0175">Coiled coil</keyword>
<evidence type="ECO:0008006" key="4">
    <source>
        <dbReference type="Google" id="ProtNLM"/>
    </source>
</evidence>